<dbReference type="NCBIfam" id="TIGR04539">
    <property type="entry name" value="tRNA_cyclodipep"/>
    <property type="match status" value="1"/>
</dbReference>
<protein>
    <recommendedName>
        <fullName evidence="3">Cyclodipeptide synthase</fullName>
    </recommendedName>
</protein>
<sequence length="232" mass="27021">MTKARFKHDGEKQELVGKKCILAISVGQKYHEGDKLSSTIELINKSGFSSCTIMLGDTLQRHNLTDCPCEVSAREKANSLGDSWLDRNRELLDSINPKLEVIRWDDIIDSEEYYNERKRIEHEYNINDEYKKCINSTVFTFLQRRVNNGKPFDIEDSFYRGLEYLIEECPAIMPLWAKQGYDFIIYPQPMSQAMKATYNIFVKPNFDKANWLSLRFKKSSNSSNDIPYLKTA</sequence>
<dbReference type="RefSeq" id="WP_006880660.1">
    <property type="nucleotide sequence ID" value="NZ_AEVS01000084.1"/>
</dbReference>
<organism evidence="4 5">
    <name type="scientific">Vibrio brasiliensis LMG 20546</name>
    <dbReference type="NCBI Taxonomy" id="945543"/>
    <lineage>
        <taxon>Bacteria</taxon>
        <taxon>Pseudomonadati</taxon>
        <taxon>Pseudomonadota</taxon>
        <taxon>Gammaproteobacteria</taxon>
        <taxon>Vibrionales</taxon>
        <taxon>Vibrionaceae</taxon>
        <taxon>Vibrio</taxon>
        <taxon>Vibrio oreintalis group</taxon>
    </lineage>
</organism>
<accession>E8LXT5</accession>
<gene>
    <name evidence="4" type="ORF">VIBR0546_16848</name>
</gene>
<dbReference type="AlphaFoldDB" id="E8LXT5"/>
<dbReference type="OrthoDB" id="4097697at2"/>
<comment type="caution">
    <text evidence="4">The sequence shown here is derived from an EMBL/GenBank/DDBJ whole genome shotgun (WGS) entry which is preliminary data.</text>
</comment>
<dbReference type="EMBL" id="AEVS01000084">
    <property type="protein sequence ID" value="EGA64503.1"/>
    <property type="molecule type" value="Genomic_DNA"/>
</dbReference>
<dbReference type="GO" id="GO:0016755">
    <property type="term" value="F:aminoacyltransferase activity"/>
    <property type="evidence" value="ECO:0007669"/>
    <property type="project" value="InterPro"/>
</dbReference>
<name>E8LXT5_9VIBR</name>
<evidence type="ECO:0000313" key="4">
    <source>
        <dbReference type="EMBL" id="EGA64503.1"/>
    </source>
</evidence>
<evidence type="ECO:0000313" key="5">
    <source>
        <dbReference type="Proteomes" id="UP000004371"/>
    </source>
</evidence>
<dbReference type="InterPro" id="IPR038622">
    <property type="entry name" value="CDPS_sf"/>
</dbReference>
<dbReference type="Proteomes" id="UP000004371">
    <property type="component" value="Unassembled WGS sequence"/>
</dbReference>
<evidence type="ECO:0000256" key="3">
    <source>
        <dbReference type="ARBA" id="ARBA00030771"/>
    </source>
</evidence>
<dbReference type="InterPro" id="IPR030903">
    <property type="entry name" value="CDPS"/>
</dbReference>
<dbReference type="Gene3D" id="3.40.50.11710">
    <property type="entry name" value="Cyclodipeptide synthase"/>
    <property type="match status" value="1"/>
</dbReference>
<comment type="similarity">
    <text evidence="1">Belongs to the CDPS family.</text>
</comment>
<dbReference type="STRING" id="945543.VIBR0546_16848"/>
<proteinExistence type="inferred from homology"/>
<evidence type="ECO:0000256" key="1">
    <source>
        <dbReference type="ARBA" id="ARBA00006034"/>
    </source>
</evidence>
<reference evidence="4 5" key="1">
    <citation type="journal article" date="2012" name="Int. J. Syst. Evol. Microbiol.">
        <title>Vibrio caribbeanicus sp. nov., isolated from the marine sponge Scleritoderma cyanea.</title>
        <authorList>
            <person name="Hoffmann M."/>
            <person name="Monday S.R."/>
            <person name="Allard M.W."/>
            <person name="Strain E.A."/>
            <person name="Whittaker P."/>
            <person name="Naum M."/>
            <person name="McCarthy P.J."/>
            <person name="Lopez J.V."/>
            <person name="Fischer M."/>
            <person name="Brown E.W."/>
        </authorList>
    </citation>
    <scope>NUCLEOTIDE SEQUENCE [LARGE SCALE GENOMIC DNA]</scope>
    <source>
        <strain evidence="4 5">LMG 20546</strain>
    </source>
</reference>
<dbReference type="eggNOG" id="ENOG502ZG0T">
    <property type="taxonomic scope" value="Bacteria"/>
</dbReference>
<keyword evidence="2" id="KW-0808">Transferase</keyword>
<keyword evidence="5" id="KW-1185">Reference proteome</keyword>
<evidence type="ECO:0000256" key="2">
    <source>
        <dbReference type="ARBA" id="ARBA00022679"/>
    </source>
</evidence>